<dbReference type="PANTHER" id="PTHR23117">
    <property type="entry name" value="GUANYLATE KINASE-RELATED"/>
    <property type="match status" value="1"/>
</dbReference>
<dbReference type="InterPro" id="IPR008144">
    <property type="entry name" value="Guanylate_kin-like_dom"/>
</dbReference>
<dbReference type="InterPro" id="IPR008145">
    <property type="entry name" value="GK/Ca_channel_bsu"/>
</dbReference>
<keyword evidence="4 9" id="KW-0808">Transferase</keyword>
<dbReference type="PROSITE" id="PS00856">
    <property type="entry name" value="GUANYLATE_KINASE_1"/>
    <property type="match status" value="1"/>
</dbReference>
<evidence type="ECO:0000256" key="9">
    <source>
        <dbReference type="HAMAP-Rule" id="MF_00328"/>
    </source>
</evidence>
<dbReference type="Pfam" id="PF00625">
    <property type="entry name" value="Guanylate_kin"/>
    <property type="match status" value="1"/>
</dbReference>
<keyword evidence="9" id="KW-0963">Cytoplasm</keyword>
<evidence type="ECO:0000256" key="7">
    <source>
        <dbReference type="ARBA" id="ARBA00022840"/>
    </source>
</evidence>
<dbReference type="InterPro" id="IPR017665">
    <property type="entry name" value="Guanylate_kinase"/>
</dbReference>
<keyword evidence="5 9" id="KW-0547">Nucleotide-binding</keyword>
<dbReference type="PANTHER" id="PTHR23117:SF13">
    <property type="entry name" value="GUANYLATE KINASE"/>
    <property type="match status" value="1"/>
</dbReference>
<dbReference type="CDD" id="cd00071">
    <property type="entry name" value="GMPK"/>
    <property type="match status" value="1"/>
</dbReference>
<dbReference type="GO" id="GO:0005829">
    <property type="term" value="C:cytosol"/>
    <property type="evidence" value="ECO:0007669"/>
    <property type="project" value="TreeGrafter"/>
</dbReference>
<evidence type="ECO:0000313" key="11">
    <source>
        <dbReference type="EMBL" id="MBB5316719.1"/>
    </source>
</evidence>
<gene>
    <name evidence="9" type="primary">gmk</name>
    <name evidence="11" type="ORF">HDF09_001388</name>
</gene>
<comment type="subcellular location">
    <subcellularLocation>
        <location evidence="9">Cytoplasm</location>
    </subcellularLocation>
</comment>
<organism evidence="11 12">
    <name type="scientific">Tunturiibacter empetritectus</name>
    <dbReference type="NCBI Taxonomy" id="3069691"/>
    <lineage>
        <taxon>Bacteria</taxon>
        <taxon>Pseudomonadati</taxon>
        <taxon>Acidobacteriota</taxon>
        <taxon>Terriglobia</taxon>
        <taxon>Terriglobales</taxon>
        <taxon>Acidobacteriaceae</taxon>
        <taxon>Tunturiibacter</taxon>
    </lineage>
</organism>
<dbReference type="EC" id="2.7.4.8" evidence="2 9"/>
<protein>
    <recommendedName>
        <fullName evidence="3 9">Guanylate kinase</fullName>
        <ecNumber evidence="2 9">2.7.4.8</ecNumber>
    </recommendedName>
    <alternativeName>
        <fullName evidence="8 9">GMP kinase</fullName>
    </alternativeName>
</protein>
<sequence length="219" mass="24161">MAGILFIISAPSGSGKSTLVSQLRTLVEGLDFSISYTTRAPRGSETDGREYHFTTRAEFERMIAAGDFLEWAEVFGNYYGTAMSALGHAKDAGKDLLLDIDVQGAVQVMKKMPAAVSIFILPPSPQVLEMRLRNRSEAEHVTSEKVIQSRLAEARTELKQMWDYRYALVNDVLDQAVAELRAIVLCERGERDGVQALASSCRTDVASPRLKSALSTFHD</sequence>
<keyword evidence="6 9" id="KW-0418">Kinase</keyword>
<comment type="similarity">
    <text evidence="1 9">Belongs to the guanylate kinase family.</text>
</comment>
<dbReference type="SMART" id="SM00072">
    <property type="entry name" value="GuKc"/>
    <property type="match status" value="1"/>
</dbReference>
<evidence type="ECO:0000256" key="6">
    <source>
        <dbReference type="ARBA" id="ARBA00022777"/>
    </source>
</evidence>
<dbReference type="FunFam" id="3.30.63.10:FF:000002">
    <property type="entry name" value="Guanylate kinase 1"/>
    <property type="match status" value="1"/>
</dbReference>
<dbReference type="EMBL" id="JACHDY010000002">
    <property type="protein sequence ID" value="MBB5316719.1"/>
    <property type="molecule type" value="Genomic_DNA"/>
</dbReference>
<comment type="function">
    <text evidence="9">Essential for recycling GMP and indirectly, cGMP.</text>
</comment>
<accession>A0A7W8IGD1</accession>
<name>A0A7W8IGD1_9BACT</name>
<proteinExistence type="inferred from homology"/>
<evidence type="ECO:0000259" key="10">
    <source>
        <dbReference type="PROSITE" id="PS50052"/>
    </source>
</evidence>
<dbReference type="HAMAP" id="MF_00328">
    <property type="entry name" value="Guanylate_kinase"/>
    <property type="match status" value="1"/>
</dbReference>
<dbReference type="InterPro" id="IPR027417">
    <property type="entry name" value="P-loop_NTPase"/>
</dbReference>
<evidence type="ECO:0000256" key="2">
    <source>
        <dbReference type="ARBA" id="ARBA00012961"/>
    </source>
</evidence>
<evidence type="ECO:0000256" key="3">
    <source>
        <dbReference type="ARBA" id="ARBA00016296"/>
    </source>
</evidence>
<keyword evidence="7 9" id="KW-0067">ATP-binding</keyword>
<feature type="binding site" evidence="9">
    <location>
        <begin position="10"/>
        <end position="17"/>
    </location>
    <ligand>
        <name>ATP</name>
        <dbReference type="ChEBI" id="CHEBI:30616"/>
    </ligand>
</feature>
<dbReference type="PROSITE" id="PS50052">
    <property type="entry name" value="GUANYLATE_KINASE_2"/>
    <property type="match status" value="1"/>
</dbReference>
<dbReference type="SUPFAM" id="SSF52540">
    <property type="entry name" value="P-loop containing nucleoside triphosphate hydrolases"/>
    <property type="match status" value="1"/>
</dbReference>
<evidence type="ECO:0000256" key="5">
    <source>
        <dbReference type="ARBA" id="ARBA00022741"/>
    </source>
</evidence>
<dbReference type="GO" id="GO:0005524">
    <property type="term" value="F:ATP binding"/>
    <property type="evidence" value="ECO:0007669"/>
    <property type="project" value="UniProtKB-UniRule"/>
</dbReference>
<dbReference type="Gene3D" id="3.40.50.300">
    <property type="entry name" value="P-loop containing nucleotide triphosphate hydrolases"/>
    <property type="match status" value="1"/>
</dbReference>
<dbReference type="GO" id="GO:0004385">
    <property type="term" value="F:GMP kinase activity"/>
    <property type="evidence" value="ECO:0007669"/>
    <property type="project" value="UniProtKB-UniRule"/>
</dbReference>
<evidence type="ECO:0000313" key="12">
    <source>
        <dbReference type="Proteomes" id="UP000568106"/>
    </source>
</evidence>
<evidence type="ECO:0000256" key="4">
    <source>
        <dbReference type="ARBA" id="ARBA00022679"/>
    </source>
</evidence>
<evidence type="ECO:0000256" key="8">
    <source>
        <dbReference type="ARBA" id="ARBA00030128"/>
    </source>
</evidence>
<comment type="catalytic activity">
    <reaction evidence="9">
        <text>GMP + ATP = GDP + ADP</text>
        <dbReference type="Rhea" id="RHEA:20780"/>
        <dbReference type="ChEBI" id="CHEBI:30616"/>
        <dbReference type="ChEBI" id="CHEBI:58115"/>
        <dbReference type="ChEBI" id="CHEBI:58189"/>
        <dbReference type="ChEBI" id="CHEBI:456216"/>
        <dbReference type="EC" id="2.7.4.8"/>
    </reaction>
</comment>
<dbReference type="InterPro" id="IPR020590">
    <property type="entry name" value="Guanylate_kinase_CS"/>
</dbReference>
<dbReference type="AlphaFoldDB" id="A0A7W8IGD1"/>
<keyword evidence="12" id="KW-1185">Reference proteome</keyword>
<dbReference type="Proteomes" id="UP000568106">
    <property type="component" value="Unassembled WGS sequence"/>
</dbReference>
<evidence type="ECO:0000256" key="1">
    <source>
        <dbReference type="ARBA" id="ARBA00005790"/>
    </source>
</evidence>
<dbReference type="Gene3D" id="3.30.63.10">
    <property type="entry name" value="Guanylate Kinase phosphate binding domain"/>
    <property type="match status" value="1"/>
</dbReference>
<comment type="caution">
    <text evidence="11">The sequence shown here is derived from an EMBL/GenBank/DDBJ whole genome shotgun (WGS) entry which is preliminary data.</text>
</comment>
<feature type="domain" description="Guanylate kinase-like" evidence="10">
    <location>
        <begin position="3"/>
        <end position="185"/>
    </location>
</feature>
<reference evidence="11" key="1">
    <citation type="submission" date="2020-08" db="EMBL/GenBank/DDBJ databases">
        <title>Genomic Encyclopedia of Type Strains, Phase IV (KMG-V): Genome sequencing to study the core and pangenomes of soil and plant-associated prokaryotes.</title>
        <authorList>
            <person name="Whitman W."/>
        </authorList>
    </citation>
    <scope>NUCLEOTIDE SEQUENCE [LARGE SCALE GENOMIC DNA]</scope>
    <source>
        <strain evidence="11">M8UP27</strain>
    </source>
</reference>
<dbReference type="NCBIfam" id="TIGR03263">
    <property type="entry name" value="guanyl_kin"/>
    <property type="match status" value="1"/>
</dbReference>